<feature type="transmembrane region" description="Helical" evidence="1">
    <location>
        <begin position="328"/>
        <end position="351"/>
    </location>
</feature>
<reference evidence="2 3" key="1">
    <citation type="submission" date="2020-07" db="EMBL/GenBank/DDBJ databases">
        <title>Genomic Encyclopedia of Type Strains, Phase IV (KMG-V): Genome sequencing to study the core and pangenomes of soil and plant-associated prokaryotes.</title>
        <authorList>
            <person name="Whitman W."/>
        </authorList>
    </citation>
    <scope>NUCLEOTIDE SEQUENCE [LARGE SCALE GENOMIC DNA]</scope>
    <source>
        <strain evidence="2 3">M8UP22</strain>
    </source>
</reference>
<feature type="transmembrane region" description="Helical" evidence="1">
    <location>
        <begin position="303"/>
        <end position="322"/>
    </location>
</feature>
<dbReference type="PIRSF" id="PIRSF028704">
    <property type="entry name" value="UPC028704"/>
    <property type="match status" value="1"/>
</dbReference>
<evidence type="ECO:0008006" key="4">
    <source>
        <dbReference type="Google" id="ProtNLM"/>
    </source>
</evidence>
<comment type="caution">
    <text evidence="2">The sequence shown here is derived from an EMBL/GenBank/DDBJ whole genome shotgun (WGS) entry which is preliminary data.</text>
</comment>
<name>A0A852VF07_9BACT</name>
<dbReference type="Proteomes" id="UP000564385">
    <property type="component" value="Unassembled WGS sequence"/>
</dbReference>
<organism evidence="2 3">
    <name type="scientific">Tunturiibacter lichenicola</name>
    <dbReference type="NCBI Taxonomy" id="2051959"/>
    <lineage>
        <taxon>Bacteria</taxon>
        <taxon>Pseudomonadati</taxon>
        <taxon>Acidobacteriota</taxon>
        <taxon>Terriglobia</taxon>
        <taxon>Terriglobales</taxon>
        <taxon>Acidobacteriaceae</taxon>
        <taxon>Tunturiibacter</taxon>
    </lineage>
</organism>
<evidence type="ECO:0000313" key="2">
    <source>
        <dbReference type="EMBL" id="NYF88026.1"/>
    </source>
</evidence>
<feature type="transmembrane region" description="Helical" evidence="1">
    <location>
        <begin position="145"/>
        <end position="162"/>
    </location>
</feature>
<feature type="transmembrane region" description="Helical" evidence="1">
    <location>
        <begin position="169"/>
        <end position="187"/>
    </location>
</feature>
<dbReference type="AlphaFoldDB" id="A0A852VF07"/>
<keyword evidence="1" id="KW-0812">Transmembrane</keyword>
<sequence length="392" mass="44643">MQTLIRQNRDLRVDFFRGFALWCMLIDHFINGWLRAITLKEYGFCDAAELFVLLSGISAGIVYHRTVVRDGLRPAWLKIARRIVAIYRTHLIMFMLFAAEVSILVAWLNPPSFLEFLALDGFRAHPFRSIMNVALLGTEPKFFDILPLYIVLLVILALTLPLIRWPRSLLVGSILLYVAARVFHLNLGSWTENWFFNPLAWQVIFMLGVTSPYILKAKNYWRGWDWLAALFSLFSLFESHTRHLDNHLPAALLIHFDVDKPTVHPFRLLAIVSLGWLAWRYIPAAADWLRSRWAEPFVLLGQHSLGVFSSSVLFAVLGEAILFTHPGWISQILVQGLGTLALVAVAALSAWNSNKSRIDGRATNISINSNDLSPMQGSQRRARMAYTVDSLQ</sequence>
<feature type="transmembrane region" description="Helical" evidence="1">
    <location>
        <begin position="199"/>
        <end position="215"/>
    </location>
</feature>
<evidence type="ECO:0000256" key="1">
    <source>
        <dbReference type="SAM" id="Phobius"/>
    </source>
</evidence>
<keyword evidence="1" id="KW-0472">Membrane</keyword>
<dbReference type="PANTHER" id="PTHR38592">
    <property type="entry name" value="BLL4819 PROTEIN"/>
    <property type="match status" value="1"/>
</dbReference>
<dbReference type="PANTHER" id="PTHR38592:SF3">
    <property type="entry name" value="BLL4819 PROTEIN"/>
    <property type="match status" value="1"/>
</dbReference>
<dbReference type="InterPro" id="IPR014550">
    <property type="entry name" value="UCP028704_OpgC"/>
</dbReference>
<protein>
    <recommendedName>
        <fullName evidence="4">OpgC domain-containing protein</fullName>
    </recommendedName>
</protein>
<gene>
    <name evidence="2" type="ORF">HDF08_000093</name>
</gene>
<dbReference type="EMBL" id="JACCCU010000001">
    <property type="protein sequence ID" value="NYF88026.1"/>
    <property type="molecule type" value="Genomic_DNA"/>
</dbReference>
<feature type="transmembrane region" description="Helical" evidence="1">
    <location>
        <begin position="12"/>
        <end position="30"/>
    </location>
</feature>
<feature type="transmembrane region" description="Helical" evidence="1">
    <location>
        <begin position="50"/>
        <end position="68"/>
    </location>
</feature>
<keyword evidence="1" id="KW-1133">Transmembrane helix</keyword>
<dbReference type="Pfam" id="PF10129">
    <property type="entry name" value="OpgC_C"/>
    <property type="match status" value="1"/>
</dbReference>
<feature type="transmembrane region" description="Helical" evidence="1">
    <location>
        <begin position="89"/>
        <end position="108"/>
    </location>
</feature>
<proteinExistence type="predicted"/>
<accession>A0A852VF07</accession>
<evidence type="ECO:0000313" key="3">
    <source>
        <dbReference type="Proteomes" id="UP000564385"/>
    </source>
</evidence>